<name>A0A9X0U4S4_9BACT</name>
<gene>
    <name evidence="1" type="ORF">HDF14_003346</name>
</gene>
<proteinExistence type="predicted"/>
<comment type="caution">
    <text evidence="1">The sequence shown here is derived from an EMBL/GenBank/DDBJ whole genome shotgun (WGS) entry which is preliminary data.</text>
</comment>
<sequence length="48" mass="5694">MVRTTLIEACFIDCLVYCALNYSEPSETLYTGGFRYIWRLLRVRLTQN</sequence>
<keyword evidence="2" id="KW-1185">Reference proteome</keyword>
<evidence type="ECO:0000313" key="1">
    <source>
        <dbReference type="EMBL" id="MBB5329724.1"/>
    </source>
</evidence>
<protein>
    <submittedName>
        <fullName evidence="1">Uncharacterized protein</fullName>
    </submittedName>
</protein>
<dbReference type="AlphaFoldDB" id="A0A9X0U4S4"/>
<reference evidence="1 2" key="1">
    <citation type="submission" date="2020-08" db="EMBL/GenBank/DDBJ databases">
        <title>Genomic Encyclopedia of Type Strains, Phase IV (KMG-V): Genome sequencing to study the core and pangenomes of soil and plant-associated prokaryotes.</title>
        <authorList>
            <person name="Whitman W."/>
        </authorList>
    </citation>
    <scope>NUCLEOTIDE SEQUENCE [LARGE SCALE GENOMIC DNA]</scope>
    <source>
        <strain evidence="1 2">X5P2</strain>
    </source>
</reference>
<accession>A0A9X0U4S4</accession>
<evidence type="ECO:0000313" key="2">
    <source>
        <dbReference type="Proteomes" id="UP000535182"/>
    </source>
</evidence>
<organism evidence="1 2">
    <name type="scientific">Tunturiibacter gelidiferens</name>
    <dbReference type="NCBI Taxonomy" id="3069689"/>
    <lineage>
        <taxon>Bacteria</taxon>
        <taxon>Pseudomonadati</taxon>
        <taxon>Acidobacteriota</taxon>
        <taxon>Terriglobia</taxon>
        <taxon>Terriglobales</taxon>
        <taxon>Acidobacteriaceae</taxon>
        <taxon>Tunturiibacter</taxon>
    </lineage>
</organism>
<dbReference type="EMBL" id="JACHEB010000007">
    <property type="protein sequence ID" value="MBB5329724.1"/>
    <property type="molecule type" value="Genomic_DNA"/>
</dbReference>
<dbReference type="Proteomes" id="UP000535182">
    <property type="component" value="Unassembled WGS sequence"/>
</dbReference>